<dbReference type="PANTHER" id="PTHR30483">
    <property type="entry name" value="LEUCINE-SPECIFIC-BINDING PROTEIN"/>
    <property type="match status" value="1"/>
</dbReference>
<feature type="domain" description="Leucine-binding protein" evidence="5">
    <location>
        <begin position="29"/>
        <end position="367"/>
    </location>
</feature>
<dbReference type="PANTHER" id="PTHR30483:SF6">
    <property type="entry name" value="PERIPLASMIC BINDING PROTEIN OF ABC TRANSPORTER FOR NATURAL AMINO ACIDS"/>
    <property type="match status" value="1"/>
</dbReference>
<protein>
    <submittedName>
        <fullName evidence="6">Amino acid ABC transporter substrate-binding protein</fullName>
    </submittedName>
</protein>
<dbReference type="Gene3D" id="3.40.50.2300">
    <property type="match status" value="2"/>
</dbReference>
<organism evidence="6 7">
    <name type="scientific">Ferrovibrio terrae</name>
    <dbReference type="NCBI Taxonomy" id="2594003"/>
    <lineage>
        <taxon>Bacteria</taxon>
        <taxon>Pseudomonadati</taxon>
        <taxon>Pseudomonadota</taxon>
        <taxon>Alphaproteobacteria</taxon>
        <taxon>Rhodospirillales</taxon>
        <taxon>Rhodospirillaceae</taxon>
        <taxon>Ferrovibrio</taxon>
    </lineage>
</organism>
<name>A0A516H6M7_9PROT</name>
<dbReference type="EMBL" id="CP041636">
    <property type="protein sequence ID" value="QDO99426.1"/>
    <property type="molecule type" value="Genomic_DNA"/>
</dbReference>
<dbReference type="AlphaFoldDB" id="A0A516H6M7"/>
<feature type="signal peptide" evidence="4">
    <location>
        <begin position="1"/>
        <end position="23"/>
    </location>
</feature>
<dbReference type="RefSeq" id="WP_144258422.1">
    <property type="nucleotide sequence ID" value="NZ_CP041636.1"/>
</dbReference>
<accession>A0A516H6M7</accession>
<dbReference type="SUPFAM" id="SSF53822">
    <property type="entry name" value="Periplasmic binding protein-like I"/>
    <property type="match status" value="1"/>
</dbReference>
<dbReference type="Pfam" id="PF13458">
    <property type="entry name" value="Peripla_BP_6"/>
    <property type="match status" value="1"/>
</dbReference>
<dbReference type="InterPro" id="IPR028082">
    <property type="entry name" value="Peripla_BP_I"/>
</dbReference>
<evidence type="ECO:0000313" key="6">
    <source>
        <dbReference type="EMBL" id="QDO99426.1"/>
    </source>
</evidence>
<dbReference type="OrthoDB" id="7374472at2"/>
<dbReference type="GO" id="GO:0006865">
    <property type="term" value="P:amino acid transport"/>
    <property type="evidence" value="ECO:0007669"/>
    <property type="project" value="UniProtKB-KW"/>
</dbReference>
<evidence type="ECO:0000256" key="2">
    <source>
        <dbReference type="ARBA" id="ARBA00022729"/>
    </source>
</evidence>
<keyword evidence="3" id="KW-0029">Amino-acid transport</keyword>
<sequence length="380" mass="39974">MQFSKLAVTAAAAAMVLGSPAFAQNSVLLPVIIELSGGGATVGNNWKNGVELAAAEVNAAGGILGKKVEIPAVDTQTNPGVARAAIQRALDDKPVAILGPIYSGSVKASMQLTADAEVPQIMGGEAGDLTAQGSKYIFRTSFGQNISMPKLANYLRDGEKAKSVAVVFVNNDFGKGGRDAIIKELNSRNIKVVADLSTEAGQADFAADVIKLKSANADAIFIYLNEEESARFLREAKKQGLNKPMIGETTLLGQKVIDLAGDAANGVKGHVGLTVDAPIPAVQEFGRKFQAKFNYKPDHNGLKGYISVYMVKAAAEKAGKLDPKAIAAALHGLTISPDKMPGILMEASWDNTGEIDRISFLAEVKDGKQVITQTLPKLKN</sequence>
<evidence type="ECO:0000259" key="5">
    <source>
        <dbReference type="Pfam" id="PF13458"/>
    </source>
</evidence>
<reference evidence="6 7" key="1">
    <citation type="submission" date="2019-07" db="EMBL/GenBank/DDBJ databases">
        <title>Genome sequencing for Ferrovibrio sp. K5.</title>
        <authorList>
            <person name="Park S.-J."/>
        </authorList>
    </citation>
    <scope>NUCLEOTIDE SEQUENCE [LARGE SCALE GENOMIC DNA]</scope>
    <source>
        <strain evidence="6 7">K5</strain>
    </source>
</reference>
<comment type="similarity">
    <text evidence="1">Belongs to the leucine-binding protein family.</text>
</comment>
<keyword evidence="7" id="KW-1185">Reference proteome</keyword>
<evidence type="ECO:0000256" key="1">
    <source>
        <dbReference type="ARBA" id="ARBA00010062"/>
    </source>
</evidence>
<evidence type="ECO:0000313" key="7">
    <source>
        <dbReference type="Proteomes" id="UP000317496"/>
    </source>
</evidence>
<dbReference type="InterPro" id="IPR051010">
    <property type="entry name" value="BCAA_transport"/>
</dbReference>
<feature type="chain" id="PRO_5022210006" evidence="4">
    <location>
        <begin position="24"/>
        <end position="380"/>
    </location>
</feature>
<proteinExistence type="inferred from homology"/>
<gene>
    <name evidence="6" type="ORF">FNB15_20040</name>
</gene>
<keyword evidence="2 4" id="KW-0732">Signal</keyword>
<evidence type="ECO:0000256" key="3">
    <source>
        <dbReference type="ARBA" id="ARBA00022970"/>
    </source>
</evidence>
<evidence type="ECO:0000256" key="4">
    <source>
        <dbReference type="SAM" id="SignalP"/>
    </source>
</evidence>
<dbReference type="KEGG" id="fer:FNB15_20040"/>
<dbReference type="InterPro" id="IPR028081">
    <property type="entry name" value="Leu-bd"/>
</dbReference>
<dbReference type="Proteomes" id="UP000317496">
    <property type="component" value="Chromosome"/>
</dbReference>
<keyword evidence="3" id="KW-0813">Transport</keyword>